<dbReference type="Proteomes" id="UP001209654">
    <property type="component" value="Unassembled WGS sequence"/>
</dbReference>
<comment type="caution">
    <text evidence="9">The sequence shown here is derived from an EMBL/GenBank/DDBJ whole genome shotgun (WGS) entry which is preliminary data.</text>
</comment>
<keyword evidence="10" id="KW-1185">Reference proteome</keyword>
<dbReference type="NCBIfam" id="NF003606">
    <property type="entry name" value="PRK05257.2-1"/>
    <property type="match status" value="1"/>
</dbReference>
<dbReference type="RefSeq" id="WP_264797139.1">
    <property type="nucleotide sequence ID" value="NZ_BRVS01000026.1"/>
</dbReference>
<dbReference type="EMBL" id="BRVS01000026">
    <property type="protein sequence ID" value="GLB69054.1"/>
    <property type="molecule type" value="Genomic_DNA"/>
</dbReference>
<comment type="catalytic activity">
    <reaction evidence="1 8">
        <text>(S)-malate + a quinone = a quinol + oxaloacetate</text>
        <dbReference type="Rhea" id="RHEA:46012"/>
        <dbReference type="ChEBI" id="CHEBI:15589"/>
        <dbReference type="ChEBI" id="CHEBI:16452"/>
        <dbReference type="ChEBI" id="CHEBI:24646"/>
        <dbReference type="ChEBI" id="CHEBI:132124"/>
        <dbReference type="EC" id="1.1.5.4"/>
    </reaction>
</comment>
<sequence>MSDGFDAVIVGAGIMGATLASLLVRLEPGWRIAVLERLPEAGLESSHAWHNAGTGHAGLCEFNYTPRTSDGGVDISSALRINAQFRQSRQYWAHLAAEGGLGDPAGFIRAVPHFSFAHGPRGVEYLRARHCAMAGRPPFAAMEYSEDPAVLARWLPLMFAGREPGGQVAATRVADGTDVDYGVLTRRLLADAAAGGAETRLREEVTGLARERGRWLVTSRSPGRVRSLSARYVFLGAGGATLPLLQLAGVPETRSFGGFPISGCFYRTSKPELVARHRAKVYGHAADGAPPISVPHLDTRVVDGREYLMFGPYGAFSPRFLKSGSLLDLPRSIRPANLPTLLSAARDNAGLVAYLVRQILQTPRARFAELRRFVPDADPADWEWITAGQRVQVVKRVKGRGTIAGFGTEVVTSAGGSLAALLGASPGASASVPIMLDVLQASFPERFPAWADKVRGMIPSFGEETERTSKA</sequence>
<dbReference type="SUPFAM" id="SSF51905">
    <property type="entry name" value="FAD/NAD(P)-binding domain"/>
    <property type="match status" value="1"/>
</dbReference>
<dbReference type="InterPro" id="IPR006231">
    <property type="entry name" value="MQO"/>
</dbReference>
<dbReference type="PANTHER" id="PTHR43104:SF2">
    <property type="entry name" value="L-2-HYDROXYGLUTARATE DEHYDROGENASE, MITOCHONDRIAL"/>
    <property type="match status" value="1"/>
</dbReference>
<evidence type="ECO:0000256" key="4">
    <source>
        <dbReference type="ARBA" id="ARBA00022532"/>
    </source>
</evidence>
<reference evidence="9 10" key="1">
    <citation type="journal article" date="2023" name="Int. J. Syst. Evol. Microbiol.">
        <title>Arthrobacter mangrovi sp. nov., an actinobacterium isolated from the rhizosphere of a mangrove.</title>
        <authorList>
            <person name="Hamada M."/>
            <person name="Saitou S."/>
            <person name="Enomoto N."/>
            <person name="Nanri K."/>
            <person name="Hidaka K."/>
            <person name="Miura T."/>
            <person name="Tamura T."/>
        </authorList>
    </citation>
    <scope>NUCLEOTIDE SEQUENCE [LARGE SCALE GENOMIC DNA]</scope>
    <source>
        <strain evidence="9 10">NBRC 112813</strain>
    </source>
</reference>
<comment type="cofactor">
    <cofactor evidence="2 8">
        <name>FAD</name>
        <dbReference type="ChEBI" id="CHEBI:57692"/>
    </cofactor>
</comment>
<evidence type="ECO:0000313" key="9">
    <source>
        <dbReference type="EMBL" id="GLB69054.1"/>
    </source>
</evidence>
<evidence type="ECO:0000256" key="3">
    <source>
        <dbReference type="ARBA" id="ARBA00005012"/>
    </source>
</evidence>
<dbReference type="NCBIfam" id="TIGR01320">
    <property type="entry name" value="mal_quin_oxido"/>
    <property type="match status" value="1"/>
</dbReference>
<accession>A0ABQ5MYK9</accession>
<evidence type="ECO:0000313" key="10">
    <source>
        <dbReference type="Proteomes" id="UP001209654"/>
    </source>
</evidence>
<comment type="pathway">
    <text evidence="3 8">Carbohydrate metabolism; tricarboxylic acid cycle; oxaloacetate from (S)-malate (quinone route): step 1/1.</text>
</comment>
<keyword evidence="7 8" id="KW-0560">Oxidoreductase</keyword>
<evidence type="ECO:0000256" key="6">
    <source>
        <dbReference type="ARBA" id="ARBA00022827"/>
    </source>
</evidence>
<dbReference type="NCBIfam" id="NF003611">
    <property type="entry name" value="PRK05257.3-2"/>
    <property type="match status" value="1"/>
</dbReference>
<comment type="similarity">
    <text evidence="8">Belongs to the MQO family.</text>
</comment>
<evidence type="ECO:0000256" key="7">
    <source>
        <dbReference type="ARBA" id="ARBA00023002"/>
    </source>
</evidence>
<evidence type="ECO:0000256" key="5">
    <source>
        <dbReference type="ARBA" id="ARBA00022630"/>
    </source>
</evidence>
<name>A0ABQ5MYK9_9MICC</name>
<keyword evidence="6 8" id="KW-0274">FAD</keyword>
<dbReference type="PANTHER" id="PTHR43104">
    <property type="entry name" value="L-2-HYDROXYGLUTARATE DEHYDROGENASE, MITOCHONDRIAL"/>
    <property type="match status" value="1"/>
</dbReference>
<evidence type="ECO:0000256" key="2">
    <source>
        <dbReference type="ARBA" id="ARBA00001974"/>
    </source>
</evidence>
<dbReference type="Pfam" id="PF06039">
    <property type="entry name" value="Mqo"/>
    <property type="match status" value="1"/>
</dbReference>
<keyword evidence="5 8" id="KW-0285">Flavoprotein</keyword>
<evidence type="ECO:0000256" key="1">
    <source>
        <dbReference type="ARBA" id="ARBA00001139"/>
    </source>
</evidence>
<keyword evidence="4 8" id="KW-0816">Tricarboxylic acid cycle</keyword>
<protein>
    <recommendedName>
        <fullName evidence="8">Probable malate:quinone oxidoreductase</fullName>
        <ecNumber evidence="8">1.1.5.4</ecNumber>
    </recommendedName>
    <alternativeName>
        <fullName evidence="8">MQO</fullName>
    </alternativeName>
    <alternativeName>
        <fullName evidence="8">Malate dehydrogenase [quinone]</fullName>
    </alternativeName>
</protein>
<dbReference type="Gene3D" id="3.30.9.10">
    <property type="entry name" value="D-Amino Acid Oxidase, subunit A, domain 2"/>
    <property type="match status" value="1"/>
</dbReference>
<dbReference type="InterPro" id="IPR036188">
    <property type="entry name" value="FAD/NAD-bd_sf"/>
</dbReference>
<organism evidence="9 10">
    <name type="scientific">Arthrobacter mangrovi</name>
    <dbReference type="NCBI Taxonomy" id="2966350"/>
    <lineage>
        <taxon>Bacteria</taxon>
        <taxon>Bacillati</taxon>
        <taxon>Actinomycetota</taxon>
        <taxon>Actinomycetes</taxon>
        <taxon>Micrococcales</taxon>
        <taxon>Micrococcaceae</taxon>
        <taxon>Arthrobacter</taxon>
    </lineage>
</organism>
<evidence type="ECO:0000256" key="8">
    <source>
        <dbReference type="HAMAP-Rule" id="MF_00212"/>
    </source>
</evidence>
<gene>
    <name evidence="9" type="primary">mqo_2</name>
    <name evidence="8" type="synonym">mqo</name>
    <name evidence="9" type="ORF">AHIS1636_34970</name>
</gene>
<dbReference type="Gene3D" id="3.50.50.60">
    <property type="entry name" value="FAD/NAD(P)-binding domain"/>
    <property type="match status" value="1"/>
</dbReference>
<proteinExistence type="inferred from homology"/>
<dbReference type="HAMAP" id="MF_00212">
    <property type="entry name" value="MQO"/>
    <property type="match status" value="1"/>
</dbReference>
<dbReference type="EC" id="1.1.5.4" evidence="8"/>